<dbReference type="InterPro" id="IPR036388">
    <property type="entry name" value="WH-like_DNA-bd_sf"/>
</dbReference>
<evidence type="ECO:0000256" key="2">
    <source>
        <dbReference type="ARBA" id="ARBA00023125"/>
    </source>
</evidence>
<dbReference type="InterPro" id="IPR000792">
    <property type="entry name" value="Tscrpt_reg_LuxR_C"/>
</dbReference>
<sequence length="889" mass="99221">MNETNPTLPRLEPRRIERKHLLARLSEARSKTCLLIHGPAGSGKTSLALQWRAQALTFGHDAAWVTVQPGDDGYALMAALFDSLDRVDRDIAREARLLFNRGGEARADAIVIALLRAFLARSRPLLVVIDDWQNMGDMRAGAALQTLLDFAPPALRLVIVSRSMPQLRLARLRDQGLLEEIGPAELRFTLEEVQQFLQARQPRSTSPAMARQLLEVTDGWAAGLQLLALQPRTPASPVQNAQDFSAYFNREVLCQVDKDEIDAMTRLAAARSFNQALAITIAGEPVGPALLERLQRENLFVLPLQDAASQGWYRFHPLFRELLLTRFQSLPQAERQRTHAALAQWLGARRHLRDAVHHAVEAGDMEQAVHWVERWARALFLNGQLQQLVRAVSELPRAIVNARPALLLWLGWTQLCYYKLAACHETLNALRTQLGERDHEGRAHCVLLAFSLALQEDDLGTAQALLPELMSIQQGDDAVLVGGKRNLLGWMYGHSAEYEKAREVLRGSPPLLEDGTPLLDSAFGHLMTESLRGLSWLYAGDVRHAEPVLRDALAHAEKTLGRHSEMACNAAAYLAAVLYETNELDELRQLLDGRLDTTERVVLPDALVTVALVCARLSRLDGNPLEAIEGLARIEEIAQRRSLDRLLAFAMGERVRCLLQMRDLEGARQMLGQLELLAQRHADAHSPVSLRITGMARYTQALFHEANLDDRAALEALGERGRDDSALLQRRDRCATLVLRALLLSRLGRQEQALEVMRDALLQGQELGLVRSLLDLGEPALLLAEACAQTFGASDPLLAFYVERLQQQSQRYRSLQQPEEARLSEPLSERELEILRALAHSMSNKRIAQVLGISPETVKWHLRNVYGKLKVVGRDDAVARARDLGLVQG</sequence>
<dbReference type="RefSeq" id="WP_238707658.1">
    <property type="nucleotide sequence ID" value="NZ_BKBW01000004.1"/>
</dbReference>
<dbReference type="Pfam" id="PF13191">
    <property type="entry name" value="AAA_16"/>
    <property type="match status" value="1"/>
</dbReference>
<dbReference type="Gene3D" id="1.25.40.10">
    <property type="entry name" value="Tetratricopeptide repeat domain"/>
    <property type="match status" value="1"/>
</dbReference>
<evidence type="ECO:0000313" key="6">
    <source>
        <dbReference type="Proteomes" id="UP000323105"/>
    </source>
</evidence>
<dbReference type="Gene3D" id="3.40.50.300">
    <property type="entry name" value="P-loop containing nucleotide triphosphate hydrolases"/>
    <property type="match status" value="1"/>
</dbReference>
<keyword evidence="3" id="KW-0804">Transcription</keyword>
<accession>A0A5A7MDE2</accession>
<dbReference type="InterPro" id="IPR003593">
    <property type="entry name" value="AAA+_ATPase"/>
</dbReference>
<dbReference type="Pfam" id="PF17874">
    <property type="entry name" value="TPR_MalT"/>
    <property type="match status" value="1"/>
</dbReference>
<protein>
    <submittedName>
        <fullName evidence="5">LuxR family transcriptional regulator</fullName>
    </submittedName>
</protein>
<organism evidence="5 6">
    <name type="scientific">Comamonas testosteroni</name>
    <name type="common">Pseudomonas testosteroni</name>
    <dbReference type="NCBI Taxonomy" id="285"/>
    <lineage>
        <taxon>Bacteria</taxon>
        <taxon>Pseudomonadati</taxon>
        <taxon>Pseudomonadota</taxon>
        <taxon>Betaproteobacteria</taxon>
        <taxon>Burkholderiales</taxon>
        <taxon>Comamonadaceae</taxon>
        <taxon>Comamonas</taxon>
    </lineage>
</organism>
<dbReference type="Proteomes" id="UP000323105">
    <property type="component" value="Unassembled WGS sequence"/>
</dbReference>
<dbReference type="PANTHER" id="PTHR44688:SF16">
    <property type="entry name" value="DNA-BINDING TRANSCRIPTIONAL ACTIVATOR DEVR_DOSR"/>
    <property type="match status" value="1"/>
</dbReference>
<dbReference type="InterPro" id="IPR059106">
    <property type="entry name" value="WHD_MalT"/>
</dbReference>
<dbReference type="Pfam" id="PF00196">
    <property type="entry name" value="GerE"/>
    <property type="match status" value="1"/>
</dbReference>
<dbReference type="GO" id="GO:0003677">
    <property type="term" value="F:DNA binding"/>
    <property type="evidence" value="ECO:0007669"/>
    <property type="project" value="UniProtKB-KW"/>
</dbReference>
<keyword evidence="2" id="KW-0238">DNA-binding</keyword>
<dbReference type="InterPro" id="IPR016032">
    <property type="entry name" value="Sig_transdc_resp-reg_C-effctor"/>
</dbReference>
<dbReference type="GO" id="GO:0006355">
    <property type="term" value="P:regulation of DNA-templated transcription"/>
    <property type="evidence" value="ECO:0007669"/>
    <property type="project" value="InterPro"/>
</dbReference>
<dbReference type="PRINTS" id="PR00038">
    <property type="entry name" value="HTHLUXR"/>
</dbReference>
<dbReference type="SUPFAM" id="SSF48452">
    <property type="entry name" value="TPR-like"/>
    <property type="match status" value="1"/>
</dbReference>
<reference evidence="5 6" key="1">
    <citation type="journal article" date="2019" name="Microbiol. Resour. Announc.">
        <title>Draft Genome Sequence of Comamonas testosteroni TA441, a Bacterium That Has a Cryptic Phenol Degradation Gene Cluster.</title>
        <authorList>
            <person name="Arai H."/>
            <person name="Ishii M."/>
        </authorList>
    </citation>
    <scope>NUCLEOTIDE SEQUENCE [LARGE SCALE GENOMIC DNA]</scope>
    <source>
        <strain evidence="5 6">TA441</strain>
    </source>
</reference>
<dbReference type="InterPro" id="IPR011990">
    <property type="entry name" value="TPR-like_helical_dom_sf"/>
</dbReference>
<evidence type="ECO:0000313" key="5">
    <source>
        <dbReference type="EMBL" id="GEQ75702.1"/>
    </source>
</evidence>
<dbReference type="AlphaFoldDB" id="A0A5A7MDE2"/>
<dbReference type="InterPro" id="IPR041664">
    <property type="entry name" value="AAA_16"/>
</dbReference>
<evidence type="ECO:0000256" key="1">
    <source>
        <dbReference type="ARBA" id="ARBA00023015"/>
    </source>
</evidence>
<name>A0A5A7MDE2_COMTE</name>
<dbReference type="SMART" id="SM00382">
    <property type="entry name" value="AAA"/>
    <property type="match status" value="1"/>
</dbReference>
<proteinExistence type="predicted"/>
<dbReference type="SUPFAM" id="SSF46894">
    <property type="entry name" value="C-terminal effector domain of the bipartite response regulators"/>
    <property type="match status" value="1"/>
</dbReference>
<keyword evidence="1" id="KW-0805">Transcription regulation</keyword>
<dbReference type="PANTHER" id="PTHR44688">
    <property type="entry name" value="DNA-BINDING TRANSCRIPTIONAL ACTIVATOR DEVR_DOSR"/>
    <property type="match status" value="1"/>
</dbReference>
<feature type="domain" description="HTH luxR-type" evidence="4">
    <location>
        <begin position="820"/>
        <end position="885"/>
    </location>
</feature>
<dbReference type="Gene3D" id="1.10.10.10">
    <property type="entry name" value="Winged helix-like DNA-binding domain superfamily/Winged helix DNA-binding domain"/>
    <property type="match status" value="1"/>
</dbReference>
<evidence type="ECO:0000256" key="3">
    <source>
        <dbReference type="ARBA" id="ARBA00023163"/>
    </source>
</evidence>
<dbReference type="InterPro" id="IPR041617">
    <property type="entry name" value="TPR_MalT"/>
</dbReference>
<dbReference type="PROSITE" id="PS50043">
    <property type="entry name" value="HTH_LUXR_2"/>
    <property type="match status" value="1"/>
</dbReference>
<dbReference type="SMART" id="SM00421">
    <property type="entry name" value="HTH_LUXR"/>
    <property type="match status" value="1"/>
</dbReference>
<dbReference type="InterPro" id="IPR027417">
    <property type="entry name" value="P-loop_NTPase"/>
</dbReference>
<dbReference type="EMBL" id="BKBW01000004">
    <property type="protein sequence ID" value="GEQ75702.1"/>
    <property type="molecule type" value="Genomic_DNA"/>
</dbReference>
<dbReference type="Pfam" id="PF25873">
    <property type="entry name" value="WHD_MalT"/>
    <property type="match status" value="1"/>
</dbReference>
<dbReference type="CDD" id="cd06170">
    <property type="entry name" value="LuxR_C_like"/>
    <property type="match status" value="1"/>
</dbReference>
<evidence type="ECO:0000259" key="4">
    <source>
        <dbReference type="PROSITE" id="PS50043"/>
    </source>
</evidence>
<comment type="caution">
    <text evidence="5">The sequence shown here is derived from an EMBL/GenBank/DDBJ whole genome shotgun (WGS) entry which is preliminary data.</text>
</comment>
<dbReference type="SUPFAM" id="SSF52540">
    <property type="entry name" value="P-loop containing nucleoside triphosphate hydrolases"/>
    <property type="match status" value="1"/>
</dbReference>
<gene>
    <name evidence="5" type="ORF">CTTA_2707</name>
</gene>